<evidence type="ECO:0000313" key="1">
    <source>
        <dbReference type="EMBL" id="SDI21238.1"/>
    </source>
</evidence>
<dbReference type="SUPFAM" id="SSF109604">
    <property type="entry name" value="HD-domain/PDEase-like"/>
    <property type="match status" value="1"/>
</dbReference>
<dbReference type="AlphaFoldDB" id="A0A1G8IQC0"/>
<accession>A0A1G8IQC0</accession>
<gene>
    <name evidence="1" type="ORF">SAMN05421846_10555</name>
</gene>
<dbReference type="Gene3D" id="1.10.3210.10">
    <property type="entry name" value="Hypothetical protein af1432"/>
    <property type="match status" value="1"/>
</dbReference>
<organism evidence="1 2">
    <name type="scientific">Chryseobacterium taeanense</name>
    <dbReference type="NCBI Taxonomy" id="311334"/>
    <lineage>
        <taxon>Bacteria</taxon>
        <taxon>Pseudomonadati</taxon>
        <taxon>Bacteroidota</taxon>
        <taxon>Flavobacteriia</taxon>
        <taxon>Flavobacteriales</taxon>
        <taxon>Weeksellaceae</taxon>
        <taxon>Chryseobacterium group</taxon>
        <taxon>Chryseobacterium</taxon>
    </lineage>
</organism>
<keyword evidence="2" id="KW-1185">Reference proteome</keyword>
<dbReference type="PIRSF" id="PIRSF035170">
    <property type="entry name" value="HD_phosphohydro"/>
    <property type="match status" value="1"/>
</dbReference>
<reference evidence="2" key="1">
    <citation type="submission" date="2016-10" db="EMBL/GenBank/DDBJ databases">
        <authorList>
            <person name="Varghese N."/>
            <person name="Submissions S."/>
        </authorList>
    </citation>
    <scope>NUCLEOTIDE SEQUENCE [LARGE SCALE GENOMIC DNA]</scope>
    <source>
        <strain evidence="2">DSM 17071</strain>
    </source>
</reference>
<dbReference type="STRING" id="311334.SAMN05421846_10555"/>
<dbReference type="OrthoDB" id="9808993at2"/>
<dbReference type="PANTHER" id="PTHR21174">
    <property type="match status" value="1"/>
</dbReference>
<name>A0A1G8IQC0_9FLAO</name>
<dbReference type="Proteomes" id="UP000198869">
    <property type="component" value="Unassembled WGS sequence"/>
</dbReference>
<proteinExistence type="predicted"/>
<dbReference type="RefSeq" id="WP_089857284.1">
    <property type="nucleotide sequence ID" value="NZ_FNDW01000005.1"/>
</dbReference>
<dbReference type="GO" id="GO:0016787">
    <property type="term" value="F:hydrolase activity"/>
    <property type="evidence" value="ECO:0007669"/>
    <property type="project" value="UniProtKB-KW"/>
</dbReference>
<protein>
    <submittedName>
        <fullName evidence="1">Predicted metal-dependent phosphohydrolase, HD superfamily</fullName>
    </submittedName>
</protein>
<dbReference type="EMBL" id="FNDW01000005">
    <property type="protein sequence ID" value="SDI21238.1"/>
    <property type="molecule type" value="Genomic_DNA"/>
</dbReference>
<evidence type="ECO:0000313" key="2">
    <source>
        <dbReference type="Proteomes" id="UP000198869"/>
    </source>
</evidence>
<dbReference type="InterPro" id="IPR009218">
    <property type="entry name" value="HD_phosphohydro"/>
</dbReference>
<keyword evidence="1" id="KW-0378">Hydrolase</keyword>
<dbReference type="PANTHER" id="PTHR21174:SF0">
    <property type="entry name" value="HD PHOSPHOHYDROLASE FAMILY PROTEIN-RELATED"/>
    <property type="match status" value="1"/>
</dbReference>
<sequence>MFLKERFSKCCNRLTGDLKLVENLWSELDKRYCEKSRFYHNFDHLKCMFSELDDIKNNIENFQAVSFAVFYHDVIYNAVSKSNEEKSAEVARKNLQKLGFDSTFIQKVSDQIIATKFHKQSDDNDINYLLDADLSILGSESEKYVSYTQKIRKEYSIYPDLLYKPGRKKVLEHFLKYESIFKTEYFKEKYELRARENILSEIESLSLG</sequence>